<evidence type="ECO:0000256" key="1">
    <source>
        <dbReference type="SAM" id="SignalP"/>
    </source>
</evidence>
<dbReference type="EMBL" id="MNCJ02000326">
    <property type="protein sequence ID" value="KAF5780861.1"/>
    <property type="molecule type" value="Genomic_DNA"/>
</dbReference>
<keyword evidence="1" id="KW-0732">Signal</keyword>
<sequence length="137" mass="15721">MFVLLFTLILQSKPKAFALLVVADSVTAFSNIDDAWEIMEPKYVIVLGTDKAIEKGFGWHYMWCPACTLEVELDTFEVFAPDGFVDFRFFDEYVCFNKNCHEQILEPLPGFKIKIQVEDTSDLILLILCHCSGFSDY</sequence>
<accession>A0A9K3MYY0</accession>
<dbReference type="Gene3D" id="2.40.50.140">
    <property type="entry name" value="Nucleic acid-binding proteins"/>
    <property type="match status" value="1"/>
</dbReference>
<organism evidence="2 3">
    <name type="scientific">Helianthus annuus</name>
    <name type="common">Common sunflower</name>
    <dbReference type="NCBI Taxonomy" id="4232"/>
    <lineage>
        <taxon>Eukaryota</taxon>
        <taxon>Viridiplantae</taxon>
        <taxon>Streptophyta</taxon>
        <taxon>Embryophyta</taxon>
        <taxon>Tracheophyta</taxon>
        <taxon>Spermatophyta</taxon>
        <taxon>Magnoliopsida</taxon>
        <taxon>eudicotyledons</taxon>
        <taxon>Gunneridae</taxon>
        <taxon>Pentapetalae</taxon>
        <taxon>asterids</taxon>
        <taxon>campanulids</taxon>
        <taxon>Asterales</taxon>
        <taxon>Asteraceae</taxon>
        <taxon>Asteroideae</taxon>
        <taxon>Heliantheae alliance</taxon>
        <taxon>Heliantheae</taxon>
        <taxon>Helianthus</taxon>
    </lineage>
</organism>
<evidence type="ECO:0000313" key="2">
    <source>
        <dbReference type="EMBL" id="KAF5780861.1"/>
    </source>
</evidence>
<feature type="signal peptide" evidence="1">
    <location>
        <begin position="1"/>
        <end position="18"/>
    </location>
</feature>
<keyword evidence="3" id="KW-1185">Reference proteome</keyword>
<dbReference type="Proteomes" id="UP000215914">
    <property type="component" value="Unassembled WGS sequence"/>
</dbReference>
<name>A0A9K3MYY0_HELAN</name>
<proteinExistence type="predicted"/>
<dbReference type="Gramene" id="mRNA:HanXRQr2_Chr11g0476771">
    <property type="protein sequence ID" value="mRNA:HanXRQr2_Chr11g0476771"/>
    <property type="gene ID" value="HanXRQr2_Chr11g0476771"/>
</dbReference>
<reference evidence="2" key="2">
    <citation type="submission" date="2020-06" db="EMBL/GenBank/DDBJ databases">
        <title>Helianthus annuus Genome sequencing and assembly Release 2.</title>
        <authorList>
            <person name="Gouzy J."/>
            <person name="Langlade N."/>
            <person name="Munos S."/>
        </authorList>
    </citation>
    <scope>NUCLEOTIDE SEQUENCE</scope>
    <source>
        <tissue evidence="2">Leaves</tissue>
    </source>
</reference>
<protein>
    <submittedName>
        <fullName evidence="2">Uncharacterized protein</fullName>
    </submittedName>
</protein>
<gene>
    <name evidence="2" type="ORF">HanXRQr2_Chr11g0476771</name>
</gene>
<evidence type="ECO:0000313" key="3">
    <source>
        <dbReference type="Proteomes" id="UP000215914"/>
    </source>
</evidence>
<dbReference type="AlphaFoldDB" id="A0A9K3MYY0"/>
<dbReference type="InterPro" id="IPR012340">
    <property type="entry name" value="NA-bd_OB-fold"/>
</dbReference>
<comment type="caution">
    <text evidence="2">The sequence shown here is derived from an EMBL/GenBank/DDBJ whole genome shotgun (WGS) entry which is preliminary data.</text>
</comment>
<reference evidence="2" key="1">
    <citation type="journal article" date="2017" name="Nature">
        <title>The sunflower genome provides insights into oil metabolism, flowering and Asterid evolution.</title>
        <authorList>
            <person name="Badouin H."/>
            <person name="Gouzy J."/>
            <person name="Grassa C.J."/>
            <person name="Murat F."/>
            <person name="Staton S.E."/>
            <person name="Cottret L."/>
            <person name="Lelandais-Briere C."/>
            <person name="Owens G.L."/>
            <person name="Carrere S."/>
            <person name="Mayjonade B."/>
            <person name="Legrand L."/>
            <person name="Gill N."/>
            <person name="Kane N.C."/>
            <person name="Bowers J.E."/>
            <person name="Hubner S."/>
            <person name="Bellec A."/>
            <person name="Berard A."/>
            <person name="Berges H."/>
            <person name="Blanchet N."/>
            <person name="Boniface M.C."/>
            <person name="Brunel D."/>
            <person name="Catrice O."/>
            <person name="Chaidir N."/>
            <person name="Claudel C."/>
            <person name="Donnadieu C."/>
            <person name="Faraut T."/>
            <person name="Fievet G."/>
            <person name="Helmstetter N."/>
            <person name="King M."/>
            <person name="Knapp S.J."/>
            <person name="Lai Z."/>
            <person name="Le Paslier M.C."/>
            <person name="Lippi Y."/>
            <person name="Lorenzon L."/>
            <person name="Mandel J.R."/>
            <person name="Marage G."/>
            <person name="Marchand G."/>
            <person name="Marquand E."/>
            <person name="Bret-Mestries E."/>
            <person name="Morien E."/>
            <person name="Nambeesan S."/>
            <person name="Nguyen T."/>
            <person name="Pegot-Espagnet P."/>
            <person name="Pouilly N."/>
            <person name="Raftis F."/>
            <person name="Sallet E."/>
            <person name="Schiex T."/>
            <person name="Thomas J."/>
            <person name="Vandecasteele C."/>
            <person name="Vares D."/>
            <person name="Vear F."/>
            <person name="Vautrin S."/>
            <person name="Crespi M."/>
            <person name="Mangin B."/>
            <person name="Burke J.M."/>
            <person name="Salse J."/>
            <person name="Munos S."/>
            <person name="Vincourt P."/>
            <person name="Rieseberg L.H."/>
            <person name="Langlade N.B."/>
        </authorList>
    </citation>
    <scope>NUCLEOTIDE SEQUENCE</scope>
    <source>
        <tissue evidence="2">Leaves</tissue>
    </source>
</reference>
<feature type="chain" id="PRO_5039915576" evidence="1">
    <location>
        <begin position="19"/>
        <end position="137"/>
    </location>
</feature>